<protein>
    <recommendedName>
        <fullName evidence="1">Glycosyl transferase family 1 domain-containing protein</fullName>
    </recommendedName>
</protein>
<dbReference type="PANTHER" id="PTHR45947:SF3">
    <property type="entry name" value="SULFOQUINOVOSYL TRANSFERASE SQD2"/>
    <property type="match status" value="1"/>
</dbReference>
<dbReference type="PANTHER" id="PTHR45947">
    <property type="entry name" value="SULFOQUINOVOSYL TRANSFERASE SQD2"/>
    <property type="match status" value="1"/>
</dbReference>
<accession>A0A0G0BMG1</accession>
<gene>
    <name evidence="2" type="ORF">UR21_C0001G0013</name>
</gene>
<evidence type="ECO:0000259" key="1">
    <source>
        <dbReference type="Pfam" id="PF00534"/>
    </source>
</evidence>
<organism evidence="2 3">
    <name type="scientific">Candidatus Woesebacteria bacterium GW2011_GWC2_31_9</name>
    <dbReference type="NCBI Taxonomy" id="1618586"/>
    <lineage>
        <taxon>Bacteria</taxon>
        <taxon>Candidatus Woeseibacteriota</taxon>
    </lineage>
</organism>
<reference evidence="2 3" key="1">
    <citation type="journal article" date="2015" name="Nature">
        <title>rRNA introns, odd ribosomes, and small enigmatic genomes across a large radiation of phyla.</title>
        <authorList>
            <person name="Brown C.T."/>
            <person name="Hug L.A."/>
            <person name="Thomas B.C."/>
            <person name="Sharon I."/>
            <person name="Castelle C.J."/>
            <person name="Singh A."/>
            <person name="Wilkins M.J."/>
            <person name="Williams K.H."/>
            <person name="Banfield J.F."/>
        </authorList>
    </citation>
    <scope>NUCLEOTIDE SEQUENCE [LARGE SCALE GENOMIC DNA]</scope>
</reference>
<dbReference type="SUPFAM" id="SSF53756">
    <property type="entry name" value="UDP-Glycosyltransferase/glycogen phosphorylase"/>
    <property type="match status" value="1"/>
</dbReference>
<evidence type="ECO:0000313" key="2">
    <source>
        <dbReference type="EMBL" id="KKP32217.1"/>
    </source>
</evidence>
<dbReference type="GO" id="GO:0016757">
    <property type="term" value="F:glycosyltransferase activity"/>
    <property type="evidence" value="ECO:0007669"/>
    <property type="project" value="InterPro"/>
</dbReference>
<dbReference type="AlphaFoldDB" id="A0A0G0BMG1"/>
<name>A0A0G0BMG1_9BACT</name>
<dbReference type="CDD" id="cd03801">
    <property type="entry name" value="GT4_PimA-like"/>
    <property type="match status" value="1"/>
</dbReference>
<feature type="domain" description="Glycosyl transferase family 1" evidence="1">
    <location>
        <begin position="198"/>
        <end position="362"/>
    </location>
</feature>
<sequence length="387" mass="44895">MLNINICDKLNKKSIAVIRAIDIRISQAEYATRFKKFNSLYLSNYNKEIKNYLKNKSTKYISLGMKPMYFIDPLKFISGKTVHQSWLVFKQKELERVLKKIDFYQIQEPFFLYSGQVAEVSKKYDKPLIMAPWMCFKHPSTYIPPYSLSVKKSLEQTDLFIMRTNKVNDYLSLFKLSDKKKVLIYHGVDTKRFYPLKNIDDDKVRILFVGVLDESKGLNDILEIFPKLVKLSKKKLELTICGRGNLEKKVVEMSRSLPIKYLGQVSSLDLPEIYRKSDIFCGPSIDAYSFGLKRWEEGFGFVFVESMASGLPIVTNDCGAIKEVVGDDNFVNRQGDQKKLKDSLLELINNDNIRKSIGAKNRIRALEMFDIEKQVSKEEKEIEKHFG</sequence>
<comment type="caution">
    <text evidence="2">The sequence shown here is derived from an EMBL/GenBank/DDBJ whole genome shotgun (WGS) entry which is preliminary data.</text>
</comment>
<dbReference type="InterPro" id="IPR050194">
    <property type="entry name" value="Glycosyltransferase_grp1"/>
</dbReference>
<dbReference type="Proteomes" id="UP000034803">
    <property type="component" value="Unassembled WGS sequence"/>
</dbReference>
<dbReference type="Gene3D" id="3.40.50.2000">
    <property type="entry name" value="Glycogen Phosphorylase B"/>
    <property type="match status" value="2"/>
</dbReference>
<dbReference type="InterPro" id="IPR001296">
    <property type="entry name" value="Glyco_trans_1"/>
</dbReference>
<proteinExistence type="predicted"/>
<dbReference type="EMBL" id="LBOI01000001">
    <property type="protein sequence ID" value="KKP32217.1"/>
    <property type="molecule type" value="Genomic_DNA"/>
</dbReference>
<dbReference type="Pfam" id="PF00534">
    <property type="entry name" value="Glycos_transf_1"/>
    <property type="match status" value="1"/>
</dbReference>
<evidence type="ECO:0000313" key="3">
    <source>
        <dbReference type="Proteomes" id="UP000034803"/>
    </source>
</evidence>